<sequence length="236" mass="27469">MAALGFDHIAYTSNDKSGRWFFFSNRPDWKTEYFKKKLHLNQLERYSLTTQDRESFSIWSKNQATLTAEFKGESKKYNFDDGIYYTRQSKLGDSIESFTLTVKNQQIDDKILIEHIHAIQLAANLMKNRISQAFPNHSYLDFDKHFDYDNDLMLPLDNIAEKNNYSYSIKNMEKIEKSMGITQAESTCLQLLLKGLSSKLIANSLNKSPRTIDLHIEKIKHKLNCSSRIEVISLFS</sequence>
<dbReference type="Proteomes" id="UP000094329">
    <property type="component" value="Unassembled WGS sequence"/>
</dbReference>
<feature type="domain" description="HTH luxR-type" evidence="4">
    <location>
        <begin position="174"/>
        <end position="236"/>
    </location>
</feature>
<dbReference type="InterPro" id="IPR016032">
    <property type="entry name" value="Sig_transdc_resp-reg_C-effctor"/>
</dbReference>
<dbReference type="PRINTS" id="PR00038">
    <property type="entry name" value="HTHLUXR"/>
</dbReference>
<evidence type="ECO:0000256" key="2">
    <source>
        <dbReference type="ARBA" id="ARBA00023125"/>
    </source>
</evidence>
<evidence type="ECO:0000313" key="6">
    <source>
        <dbReference type="Proteomes" id="UP000094329"/>
    </source>
</evidence>
<proteinExistence type="predicted"/>
<dbReference type="Gene3D" id="3.30.450.80">
    <property type="entry name" value="Transcription factor LuxR-like, autoinducer-binding domain"/>
    <property type="match status" value="1"/>
</dbReference>
<dbReference type="EMBL" id="MDTU01000001">
    <property type="protein sequence ID" value="ODN43568.1"/>
    <property type="molecule type" value="Genomic_DNA"/>
</dbReference>
<evidence type="ECO:0000256" key="1">
    <source>
        <dbReference type="ARBA" id="ARBA00023015"/>
    </source>
</evidence>
<dbReference type="InterPro" id="IPR036693">
    <property type="entry name" value="TF_LuxR_autoind-bd_dom_sf"/>
</dbReference>
<dbReference type="Pfam" id="PF00196">
    <property type="entry name" value="GerE"/>
    <property type="match status" value="1"/>
</dbReference>
<dbReference type="RefSeq" id="WP_069313366.1">
    <property type="nucleotide sequence ID" value="NZ_MDTU01000001.1"/>
</dbReference>
<keyword evidence="6" id="KW-1185">Reference proteome</keyword>
<evidence type="ECO:0000313" key="5">
    <source>
        <dbReference type="EMBL" id="ODN43568.1"/>
    </source>
</evidence>
<dbReference type="InterPro" id="IPR036388">
    <property type="entry name" value="WH-like_DNA-bd_sf"/>
</dbReference>
<dbReference type="InterPro" id="IPR005143">
    <property type="entry name" value="TF_LuxR_autoind-bd_dom"/>
</dbReference>
<dbReference type="Gene3D" id="1.10.10.10">
    <property type="entry name" value="Winged helix-like DNA-binding domain superfamily/Winged helix DNA-binding domain"/>
    <property type="match status" value="1"/>
</dbReference>
<keyword evidence="2" id="KW-0238">DNA-binding</keyword>
<evidence type="ECO:0000256" key="3">
    <source>
        <dbReference type="ARBA" id="ARBA00023163"/>
    </source>
</evidence>
<accession>A0ABX3A7G1</accession>
<comment type="caution">
    <text evidence="5">The sequence shown here is derived from an EMBL/GenBank/DDBJ whole genome shotgun (WGS) entry which is preliminary data.</text>
</comment>
<organism evidence="5 6">
    <name type="scientific">Piscirickettsia litoralis</name>
    <dbReference type="NCBI Taxonomy" id="1891921"/>
    <lineage>
        <taxon>Bacteria</taxon>
        <taxon>Pseudomonadati</taxon>
        <taxon>Pseudomonadota</taxon>
        <taxon>Gammaproteobacteria</taxon>
        <taxon>Thiotrichales</taxon>
        <taxon>Piscirickettsiaceae</taxon>
        <taxon>Piscirickettsia</taxon>
    </lineage>
</organism>
<dbReference type="PROSITE" id="PS50043">
    <property type="entry name" value="HTH_LUXR_2"/>
    <property type="match status" value="1"/>
</dbReference>
<dbReference type="Pfam" id="PF03472">
    <property type="entry name" value="Autoind_bind"/>
    <property type="match status" value="1"/>
</dbReference>
<keyword evidence="1" id="KW-0805">Transcription regulation</keyword>
<protein>
    <recommendedName>
        <fullName evidence="4">HTH luxR-type domain-containing protein</fullName>
    </recommendedName>
</protein>
<dbReference type="SUPFAM" id="SSF46894">
    <property type="entry name" value="C-terminal effector domain of the bipartite response regulators"/>
    <property type="match status" value="1"/>
</dbReference>
<dbReference type="SMART" id="SM00421">
    <property type="entry name" value="HTH_LUXR"/>
    <property type="match status" value="1"/>
</dbReference>
<dbReference type="InterPro" id="IPR000792">
    <property type="entry name" value="Tscrpt_reg_LuxR_C"/>
</dbReference>
<name>A0ABX3A7G1_9GAMM</name>
<keyword evidence="3" id="KW-0804">Transcription</keyword>
<gene>
    <name evidence="5" type="ORF">BGC07_12410</name>
</gene>
<reference evidence="5 6" key="1">
    <citation type="submission" date="2016-08" db="EMBL/GenBank/DDBJ databases">
        <title>Draft genome sequence of Candidatus Piscirickettsia litoralis, from seawater.</title>
        <authorList>
            <person name="Wan X."/>
            <person name="Lee A.J."/>
            <person name="Hou S."/>
            <person name="Donachie S.P."/>
        </authorList>
    </citation>
    <scope>NUCLEOTIDE SEQUENCE [LARGE SCALE GENOMIC DNA]</scope>
    <source>
        <strain evidence="5 6">Y2</strain>
    </source>
</reference>
<evidence type="ECO:0000259" key="4">
    <source>
        <dbReference type="PROSITE" id="PS50043"/>
    </source>
</evidence>